<sequence>MTGAGYGICLDGEAAKQADKSDWVQCGADIDAAIVATSAKEFAVKNPYDVTCVAATAEGDSETCKQTVDEDGQPCEWCSLQAHEFCLSDEQAQIFEQLGATCDDDATPSILSVVKDIQDITCIAQSTEDEVTCESTIDEDGNACEFCTISDYNLCLTGDQATLAEQLGVSCGDDKRKQPVLESS</sequence>
<proteinExistence type="predicted"/>
<gene>
    <name evidence="1" type="ORF">CAUS1442_LOCUS4341</name>
</gene>
<accession>A0A7R9ZKK1</accession>
<organism evidence="1">
    <name type="scientific">Craspedostauros australis</name>
    <dbReference type="NCBI Taxonomy" id="1486917"/>
    <lineage>
        <taxon>Eukaryota</taxon>
        <taxon>Sar</taxon>
        <taxon>Stramenopiles</taxon>
        <taxon>Ochrophyta</taxon>
        <taxon>Bacillariophyta</taxon>
        <taxon>Bacillariophyceae</taxon>
        <taxon>Bacillariophycidae</taxon>
        <taxon>Naviculales</taxon>
        <taxon>Naviculaceae</taxon>
        <taxon>Craspedostauros</taxon>
    </lineage>
</organism>
<dbReference type="EMBL" id="HBEF01006960">
    <property type="protein sequence ID" value="CAD8332242.1"/>
    <property type="molecule type" value="Transcribed_RNA"/>
</dbReference>
<dbReference type="AlphaFoldDB" id="A0A7R9ZKK1"/>
<name>A0A7R9ZKK1_9STRA</name>
<evidence type="ECO:0000313" key="1">
    <source>
        <dbReference type="EMBL" id="CAD8332242.1"/>
    </source>
</evidence>
<reference evidence="1" key="1">
    <citation type="submission" date="2021-01" db="EMBL/GenBank/DDBJ databases">
        <authorList>
            <person name="Corre E."/>
            <person name="Pelletier E."/>
            <person name="Niang G."/>
            <person name="Scheremetjew M."/>
            <person name="Finn R."/>
            <person name="Kale V."/>
            <person name="Holt S."/>
            <person name="Cochrane G."/>
            <person name="Meng A."/>
            <person name="Brown T."/>
            <person name="Cohen L."/>
        </authorList>
    </citation>
    <scope>NUCLEOTIDE SEQUENCE</scope>
    <source>
        <strain evidence="1">CCMP3328</strain>
    </source>
</reference>
<protein>
    <submittedName>
        <fullName evidence="1">Uncharacterized protein</fullName>
    </submittedName>
</protein>